<gene>
    <name evidence="1" type="ORF">AZE42_07148</name>
</gene>
<reference evidence="1 2" key="1">
    <citation type="submission" date="2016-03" db="EMBL/GenBank/DDBJ databases">
        <title>Comparative genomics of the ectomycorrhizal sister species Rhizopogon vinicolor and Rhizopogon vesiculosus (Basidiomycota: Boletales) reveals a divergence of the mating type B locus.</title>
        <authorList>
            <person name="Mujic A.B."/>
            <person name="Kuo A."/>
            <person name="Tritt A."/>
            <person name="Lipzen A."/>
            <person name="Chen C."/>
            <person name="Johnson J."/>
            <person name="Sharma A."/>
            <person name="Barry K."/>
            <person name="Grigoriev I.V."/>
            <person name="Spatafora J.W."/>
        </authorList>
    </citation>
    <scope>NUCLEOTIDE SEQUENCE [LARGE SCALE GENOMIC DNA]</scope>
    <source>
        <strain evidence="1 2">AM-OR11-056</strain>
    </source>
</reference>
<sequence>MQLFGWDLKSLWKTSNQKRCLALLRAERLAEAHEAYRYMIDMSDEAMLASCPFEQECSALYSSNGDTALAAKSYDTSIQLYSVAIELDSANDTIFAKRCKAKLAKMLWEDALLDAQKVR</sequence>
<dbReference type="InterPro" id="IPR011990">
    <property type="entry name" value="TPR-like_helical_dom_sf"/>
</dbReference>
<comment type="caution">
    <text evidence="1">The sequence shown here is derived from an EMBL/GenBank/DDBJ whole genome shotgun (WGS) entry which is preliminary data.</text>
</comment>
<proteinExistence type="predicted"/>
<protein>
    <submittedName>
        <fullName evidence="1">Uncharacterized protein</fullName>
    </submittedName>
</protein>
<evidence type="ECO:0000313" key="2">
    <source>
        <dbReference type="Proteomes" id="UP000183567"/>
    </source>
</evidence>
<name>A0A1J8QJ51_9AGAM</name>
<dbReference type="EMBL" id="LVVM01005916">
    <property type="protein sequence ID" value="OJA09466.1"/>
    <property type="molecule type" value="Genomic_DNA"/>
</dbReference>
<dbReference type="Proteomes" id="UP000183567">
    <property type="component" value="Unassembled WGS sequence"/>
</dbReference>
<keyword evidence="2" id="KW-1185">Reference proteome</keyword>
<organism evidence="1 2">
    <name type="scientific">Rhizopogon vesiculosus</name>
    <dbReference type="NCBI Taxonomy" id="180088"/>
    <lineage>
        <taxon>Eukaryota</taxon>
        <taxon>Fungi</taxon>
        <taxon>Dikarya</taxon>
        <taxon>Basidiomycota</taxon>
        <taxon>Agaricomycotina</taxon>
        <taxon>Agaricomycetes</taxon>
        <taxon>Agaricomycetidae</taxon>
        <taxon>Boletales</taxon>
        <taxon>Suillineae</taxon>
        <taxon>Rhizopogonaceae</taxon>
        <taxon>Rhizopogon</taxon>
    </lineage>
</organism>
<dbReference type="STRING" id="180088.A0A1J8QJ51"/>
<accession>A0A1J8QJ51</accession>
<dbReference type="SUPFAM" id="SSF48452">
    <property type="entry name" value="TPR-like"/>
    <property type="match status" value="1"/>
</dbReference>
<evidence type="ECO:0000313" key="1">
    <source>
        <dbReference type="EMBL" id="OJA09466.1"/>
    </source>
</evidence>
<dbReference type="AlphaFoldDB" id="A0A1J8QJ51"/>
<dbReference type="Gene3D" id="1.25.40.10">
    <property type="entry name" value="Tetratricopeptide repeat domain"/>
    <property type="match status" value="1"/>
</dbReference>
<dbReference type="OrthoDB" id="2690484at2759"/>